<dbReference type="CDD" id="cd12171">
    <property type="entry name" value="2-Hacid_dh_10"/>
    <property type="match status" value="1"/>
</dbReference>
<dbReference type="PATRIC" id="fig|162209.4.peg.38"/>
<dbReference type="Pfam" id="PF00389">
    <property type="entry name" value="2-Hacid_dh"/>
    <property type="match status" value="1"/>
</dbReference>
<dbReference type="AlphaFoldDB" id="A0A0U2VYX6"/>
<organism evidence="5 6">
    <name type="scientific">Paenibacillus naphthalenovorans</name>
    <dbReference type="NCBI Taxonomy" id="162209"/>
    <lineage>
        <taxon>Bacteria</taxon>
        <taxon>Bacillati</taxon>
        <taxon>Bacillota</taxon>
        <taxon>Bacilli</taxon>
        <taxon>Bacillales</taxon>
        <taxon>Paenibacillaceae</taxon>
        <taxon>Paenibacillus</taxon>
    </lineage>
</organism>
<sequence>MKILTFGDAMISGKQFTEAARLLGDHEIVTTDWETDWGRLQNRRLVIEQQGPAVEEVPAVFRENKDADMVLGLFGPFSADGMDAFDHLKLIGVARAGTENVDVKAATQRGIIVVHVMGRNAQAVSDFTIGLMLSESRNIARAHLSIKNGEWRKVFSNSDYIPELKGKKIGIVGFGYIGRLVAKKLAGFDVQILVYDPYVKAESVDMPGVTLVGKETLFAESDFISIHARLTEENHHFVSHAELSMMKPTAYLINCARSGLIDTEALVQALSEKKIAGAGLDVFDIEPIPADHPLLALDNVTLTTHIAGTTSDALTQSPYLLAEEVKKVLDGEKANWIKNPEVLEHPKVKEWLTLLKS</sequence>
<dbReference type="InterPro" id="IPR050857">
    <property type="entry name" value="D-2-hydroxyacid_DH"/>
</dbReference>
<dbReference type="KEGG" id="pnp:IJ22_00450"/>
<proteinExistence type="inferred from homology"/>
<dbReference type="RefSeq" id="WP_054817577.1">
    <property type="nucleotide sequence ID" value="NZ_BJCS01000008.1"/>
</dbReference>
<keyword evidence="3" id="KW-0520">NAD</keyword>
<evidence type="ECO:0000256" key="2">
    <source>
        <dbReference type="ARBA" id="ARBA00023002"/>
    </source>
</evidence>
<dbReference type="GO" id="GO:0016616">
    <property type="term" value="F:oxidoreductase activity, acting on the CH-OH group of donors, NAD or NADP as acceptor"/>
    <property type="evidence" value="ECO:0007669"/>
    <property type="project" value="InterPro"/>
</dbReference>
<dbReference type="InterPro" id="IPR006140">
    <property type="entry name" value="D-isomer_DH_NAD-bd"/>
</dbReference>
<evidence type="ECO:0000313" key="6">
    <source>
        <dbReference type="Proteomes" id="UP000061660"/>
    </source>
</evidence>
<dbReference type="SUPFAM" id="SSF52283">
    <property type="entry name" value="Formate/glycerate dehydrogenase catalytic domain-like"/>
    <property type="match status" value="1"/>
</dbReference>
<evidence type="ECO:0000256" key="3">
    <source>
        <dbReference type="ARBA" id="ARBA00023027"/>
    </source>
</evidence>
<comment type="similarity">
    <text evidence="1 4">Belongs to the D-isomer specific 2-hydroxyacid dehydrogenase family.</text>
</comment>
<dbReference type="PANTHER" id="PTHR42789">
    <property type="entry name" value="D-ISOMER SPECIFIC 2-HYDROXYACID DEHYDROGENASE FAMILY PROTEIN (AFU_ORTHOLOGUE AFUA_6G10090)"/>
    <property type="match status" value="1"/>
</dbReference>
<dbReference type="InterPro" id="IPR006139">
    <property type="entry name" value="D-isomer_2_OHA_DH_cat_dom"/>
</dbReference>
<dbReference type="STRING" id="162209.IJ22_00450"/>
<gene>
    <name evidence="5" type="ORF">IJ22_00450</name>
</gene>
<dbReference type="InterPro" id="IPR036291">
    <property type="entry name" value="NAD(P)-bd_dom_sf"/>
</dbReference>
<accession>A0A0U2VYX6</accession>
<dbReference type="Proteomes" id="UP000061660">
    <property type="component" value="Chromosome"/>
</dbReference>
<keyword evidence="2 4" id="KW-0560">Oxidoreductase</keyword>
<keyword evidence="6" id="KW-1185">Reference proteome</keyword>
<protein>
    <submittedName>
        <fullName evidence="5">3-phosphoglycerate dehydrogenase</fullName>
    </submittedName>
</protein>
<reference evidence="5 6" key="2">
    <citation type="journal article" date="2016" name="Genome Announc.">
        <title>Complete Genome Sequences of Two Interactive Moderate Thermophiles, Paenibacillus napthalenovorans 32O-Y and Paenibacillus sp. 32O-W.</title>
        <authorList>
            <person name="Butler R.R.III."/>
            <person name="Wang J."/>
            <person name="Stark B.C."/>
            <person name="Pombert J.F."/>
        </authorList>
    </citation>
    <scope>NUCLEOTIDE SEQUENCE [LARGE SCALE GENOMIC DNA]</scope>
    <source>
        <strain evidence="5 6">32O-Y</strain>
    </source>
</reference>
<dbReference type="GO" id="GO:0051287">
    <property type="term" value="F:NAD binding"/>
    <property type="evidence" value="ECO:0007669"/>
    <property type="project" value="InterPro"/>
</dbReference>
<dbReference type="PANTHER" id="PTHR42789:SF1">
    <property type="entry name" value="D-ISOMER SPECIFIC 2-HYDROXYACID DEHYDROGENASE FAMILY PROTEIN (AFU_ORTHOLOGUE AFUA_6G10090)"/>
    <property type="match status" value="1"/>
</dbReference>
<dbReference type="EMBL" id="CP013652">
    <property type="protein sequence ID" value="ALS20437.1"/>
    <property type="molecule type" value="Genomic_DNA"/>
</dbReference>
<dbReference type="Gene3D" id="3.40.50.720">
    <property type="entry name" value="NAD(P)-binding Rossmann-like Domain"/>
    <property type="match status" value="2"/>
</dbReference>
<name>A0A0U2VYX6_9BACL</name>
<dbReference type="SUPFAM" id="SSF51735">
    <property type="entry name" value="NAD(P)-binding Rossmann-fold domains"/>
    <property type="match status" value="1"/>
</dbReference>
<evidence type="ECO:0000313" key="5">
    <source>
        <dbReference type="EMBL" id="ALS20437.1"/>
    </source>
</evidence>
<evidence type="ECO:0000256" key="4">
    <source>
        <dbReference type="RuleBase" id="RU003719"/>
    </source>
</evidence>
<reference evidence="6" key="1">
    <citation type="submission" date="2015-12" db="EMBL/GenBank/DDBJ databases">
        <title>Complete genome sequences of two moderately thermophilic Paenibacillus species.</title>
        <authorList>
            <person name="Butler R.III."/>
            <person name="Wang J."/>
            <person name="Stark B.C."/>
            <person name="Pombert J.-F."/>
        </authorList>
    </citation>
    <scope>NUCLEOTIDE SEQUENCE [LARGE SCALE GENOMIC DNA]</scope>
    <source>
        <strain evidence="6">32O-Y</strain>
    </source>
</reference>
<dbReference type="OrthoDB" id="9805416at2"/>
<dbReference type="Pfam" id="PF02826">
    <property type="entry name" value="2-Hacid_dh_C"/>
    <property type="match status" value="1"/>
</dbReference>
<evidence type="ECO:0000256" key="1">
    <source>
        <dbReference type="ARBA" id="ARBA00005854"/>
    </source>
</evidence>
<dbReference type="FunFam" id="3.40.50.720:FF:000203">
    <property type="entry name" value="D-3-phosphoglycerate dehydrogenase (SerA)"/>
    <property type="match status" value="1"/>
</dbReference>